<dbReference type="InterPro" id="IPR017441">
    <property type="entry name" value="Protein_kinase_ATP_BS"/>
</dbReference>
<feature type="binding site" evidence="5">
    <location>
        <position position="99"/>
    </location>
    <ligand>
        <name>ATP</name>
        <dbReference type="ChEBI" id="CHEBI:30616"/>
    </ligand>
</feature>
<dbReference type="PROSITE" id="PS00108">
    <property type="entry name" value="PROTEIN_KINASE_ST"/>
    <property type="match status" value="1"/>
</dbReference>
<gene>
    <name evidence="8" type="ORF">GCM10012278_64670</name>
</gene>
<comment type="caution">
    <text evidence="8">The sequence shown here is derived from an EMBL/GenBank/DDBJ whole genome shotgun (WGS) entry which is preliminary data.</text>
</comment>
<evidence type="ECO:0000256" key="5">
    <source>
        <dbReference type="PROSITE-ProRule" id="PRU10141"/>
    </source>
</evidence>
<evidence type="ECO:0000256" key="1">
    <source>
        <dbReference type="ARBA" id="ARBA00022679"/>
    </source>
</evidence>
<evidence type="ECO:0000256" key="2">
    <source>
        <dbReference type="ARBA" id="ARBA00022741"/>
    </source>
</evidence>
<dbReference type="RefSeq" id="WP_189142540.1">
    <property type="nucleotide sequence ID" value="NZ_BMNK01000014.1"/>
</dbReference>
<dbReference type="InterPro" id="IPR011009">
    <property type="entry name" value="Kinase-like_dom_sf"/>
</dbReference>
<protein>
    <recommendedName>
        <fullName evidence="7">Protein kinase domain-containing protein</fullName>
    </recommendedName>
</protein>
<sequence length="667" mass="70195">MRIAPRPNPQWTFNPPPGWTVTEGWEPPADWAGPEPHWPAPPPSWPWWVEPAHIPDVSAPRQGDPAEVGPYRIVGRLGAGGMGIVYAGVDAAGRRAAVKLIHDMHATNQEFRVRFRREVAMLRRVQGSCCVRMLAADADARQPWLATEYIAGRTLSEHVRVEGPLSGDGLYGLAAGLAEALVAVHAVGVVHRDLKPSNVMVSPQGPRLVDFGIARALDGTSLTATGHVIGSPGWVSPEDYTGAPAGPAADVYGWALVVVYAATGKQPYGASRPEALAYRVLTATVDTAKVPEGLRPTVDKALAKTPETRPSMDEVLAVVADAWRDHHGELGPTTSDPATDVTARLKRVWTVQGVDAAAHQWDGAARQGGGGARGGDGGARQQGGIAVGDRQAARVRSRRERLRRVSPVVAVVAALGCAGVILLNVRPDSPGAQRPESSAATATDARSSPLASPVASVPETAADLAAALDLALDATPAATFSSQGAFAESAVSAQASGSLLSRVSPSEDDFEMRITPSDTPAADYVVAGGDLYVDRPGAPAKSLTDQKAGSADWYALMVAGTAGPSVIHQLVQNSADVRRTDRTYSGGLPTTRTSGPLRMLLDSWRGGNVGEENDNSYLSYKLTVDADNRPTSFVLTWKVPVSGSGTYESEFATTYSGWQKTGKISKP</sequence>
<evidence type="ECO:0000313" key="8">
    <source>
        <dbReference type="EMBL" id="GGP13331.1"/>
    </source>
</evidence>
<feature type="compositionally biased region" description="Gly residues" evidence="6">
    <location>
        <begin position="366"/>
        <end position="381"/>
    </location>
</feature>
<dbReference type="InterPro" id="IPR008271">
    <property type="entry name" value="Ser/Thr_kinase_AS"/>
</dbReference>
<feature type="region of interest" description="Disordered" evidence="6">
    <location>
        <begin position="364"/>
        <end position="399"/>
    </location>
</feature>
<keyword evidence="3" id="KW-0418">Kinase</keyword>
<dbReference type="CDD" id="cd14014">
    <property type="entry name" value="STKc_PknB_like"/>
    <property type="match status" value="1"/>
</dbReference>
<feature type="region of interest" description="Disordered" evidence="6">
    <location>
        <begin position="1"/>
        <end position="37"/>
    </location>
</feature>
<dbReference type="AlphaFoldDB" id="A0A918E8R9"/>
<evidence type="ECO:0000313" key="9">
    <source>
        <dbReference type="Proteomes" id="UP000660745"/>
    </source>
</evidence>
<dbReference type="PROSITE" id="PS00107">
    <property type="entry name" value="PROTEIN_KINASE_ATP"/>
    <property type="match status" value="1"/>
</dbReference>
<keyword evidence="2 5" id="KW-0547">Nucleotide-binding</keyword>
<dbReference type="Proteomes" id="UP000660745">
    <property type="component" value="Unassembled WGS sequence"/>
</dbReference>
<reference evidence="8" key="1">
    <citation type="journal article" date="2014" name="Int. J. Syst. Evol. Microbiol.">
        <title>Complete genome sequence of Corynebacterium casei LMG S-19264T (=DSM 44701T), isolated from a smear-ripened cheese.</title>
        <authorList>
            <consortium name="US DOE Joint Genome Institute (JGI-PGF)"/>
            <person name="Walter F."/>
            <person name="Albersmeier A."/>
            <person name="Kalinowski J."/>
            <person name="Ruckert C."/>
        </authorList>
    </citation>
    <scope>NUCLEOTIDE SEQUENCE</scope>
    <source>
        <strain evidence="8">CGMCC 4.7430</strain>
    </source>
</reference>
<keyword evidence="9" id="KW-1185">Reference proteome</keyword>
<feature type="compositionally biased region" description="Low complexity" evidence="6">
    <location>
        <begin position="437"/>
        <end position="454"/>
    </location>
</feature>
<evidence type="ECO:0000259" key="7">
    <source>
        <dbReference type="PROSITE" id="PS50011"/>
    </source>
</evidence>
<evidence type="ECO:0000256" key="4">
    <source>
        <dbReference type="ARBA" id="ARBA00022840"/>
    </source>
</evidence>
<proteinExistence type="predicted"/>
<keyword evidence="1" id="KW-0808">Transferase</keyword>
<feature type="domain" description="Protein kinase" evidence="7">
    <location>
        <begin position="71"/>
        <end position="330"/>
    </location>
</feature>
<dbReference type="PANTHER" id="PTHR43289">
    <property type="entry name" value="MITOGEN-ACTIVATED PROTEIN KINASE KINASE KINASE 20-RELATED"/>
    <property type="match status" value="1"/>
</dbReference>
<organism evidence="8 9">
    <name type="scientific">Nonomuraea glycinis</name>
    <dbReference type="NCBI Taxonomy" id="2047744"/>
    <lineage>
        <taxon>Bacteria</taxon>
        <taxon>Bacillati</taxon>
        <taxon>Actinomycetota</taxon>
        <taxon>Actinomycetes</taxon>
        <taxon>Streptosporangiales</taxon>
        <taxon>Streptosporangiaceae</taxon>
        <taxon>Nonomuraea</taxon>
    </lineage>
</organism>
<dbReference type="InterPro" id="IPR000719">
    <property type="entry name" value="Prot_kinase_dom"/>
</dbReference>
<feature type="region of interest" description="Disordered" evidence="6">
    <location>
        <begin position="425"/>
        <end position="454"/>
    </location>
</feature>
<keyword evidence="4 5" id="KW-0067">ATP-binding</keyword>
<dbReference type="PANTHER" id="PTHR43289:SF34">
    <property type="entry name" value="SERINE_THREONINE-PROTEIN KINASE YBDM-RELATED"/>
    <property type="match status" value="1"/>
</dbReference>
<name>A0A918E8R9_9ACTN</name>
<evidence type="ECO:0000256" key="6">
    <source>
        <dbReference type="SAM" id="MobiDB-lite"/>
    </source>
</evidence>
<evidence type="ECO:0000256" key="3">
    <source>
        <dbReference type="ARBA" id="ARBA00022777"/>
    </source>
</evidence>
<dbReference type="PROSITE" id="PS50011">
    <property type="entry name" value="PROTEIN_KINASE_DOM"/>
    <property type="match status" value="1"/>
</dbReference>
<dbReference type="Gene3D" id="3.30.200.20">
    <property type="entry name" value="Phosphorylase Kinase, domain 1"/>
    <property type="match status" value="1"/>
</dbReference>
<dbReference type="SMART" id="SM00220">
    <property type="entry name" value="S_TKc"/>
    <property type="match status" value="1"/>
</dbReference>
<dbReference type="SUPFAM" id="SSF56112">
    <property type="entry name" value="Protein kinase-like (PK-like)"/>
    <property type="match status" value="1"/>
</dbReference>
<dbReference type="GO" id="GO:0005524">
    <property type="term" value="F:ATP binding"/>
    <property type="evidence" value="ECO:0007669"/>
    <property type="project" value="UniProtKB-UniRule"/>
</dbReference>
<reference evidence="8" key="2">
    <citation type="submission" date="2020-09" db="EMBL/GenBank/DDBJ databases">
        <authorList>
            <person name="Sun Q."/>
            <person name="Zhou Y."/>
        </authorList>
    </citation>
    <scope>NUCLEOTIDE SEQUENCE</scope>
    <source>
        <strain evidence="8">CGMCC 4.7430</strain>
    </source>
</reference>
<dbReference type="GO" id="GO:0004674">
    <property type="term" value="F:protein serine/threonine kinase activity"/>
    <property type="evidence" value="ECO:0007669"/>
    <property type="project" value="TreeGrafter"/>
</dbReference>
<dbReference type="Pfam" id="PF00069">
    <property type="entry name" value="Pkinase"/>
    <property type="match status" value="1"/>
</dbReference>
<dbReference type="Gene3D" id="1.10.510.10">
    <property type="entry name" value="Transferase(Phosphotransferase) domain 1"/>
    <property type="match status" value="1"/>
</dbReference>
<accession>A0A918E8R9</accession>
<dbReference type="EMBL" id="BMNK01000014">
    <property type="protein sequence ID" value="GGP13331.1"/>
    <property type="molecule type" value="Genomic_DNA"/>
</dbReference>